<dbReference type="EMBL" id="OZ019895">
    <property type="protein sequence ID" value="CAK9219711.1"/>
    <property type="molecule type" value="Genomic_DNA"/>
</dbReference>
<keyword evidence="7" id="KW-0496">Mitochondrion</keyword>
<dbReference type="InterPro" id="IPR018108">
    <property type="entry name" value="MCP_transmembrane"/>
</dbReference>
<evidence type="ECO:0000313" key="11">
    <source>
        <dbReference type="EMBL" id="CAK9219711.1"/>
    </source>
</evidence>
<dbReference type="PANTHER" id="PTHR45624">
    <property type="entry name" value="MITOCHONDRIAL BASIC AMINO ACIDS TRANSPORTER-RELATED"/>
    <property type="match status" value="1"/>
</dbReference>
<keyword evidence="5" id="KW-0677">Repeat</keyword>
<sequence>MDHAFKDYVAGLAAGVATVVIGHPFDTVKVRLQVFNTQAHAYKQISALECTARILKAEGVKGLYKGATSAFVGVALESSVLFGAYSQAKAALQVGIIWWRKPSLYAVVPAAAFAGASVSAIVCPTELVKCRLQVQEKRSTIHVPGVHHYDGPFDCVRKIVKYEGIRGLFRGAVATTMRESIGNVFFFGTYEITRSYLFSCFGLDASRRSKAALGDAEPVSMQASFSDALLETGIGIVTGGLAGTVFWLSVLPLDVAKTRIQTAIDLNVNRNPFYQIRLVYRQAGLKALYAGIGPTLVRAFPANAAAIVTWELTARLLNTEHFRTPVT</sequence>
<keyword evidence="6" id="KW-1133">Transmembrane helix</keyword>
<dbReference type="Proteomes" id="UP001497512">
    <property type="component" value="Chromosome 3"/>
</dbReference>
<evidence type="ECO:0000256" key="4">
    <source>
        <dbReference type="ARBA" id="ARBA00022692"/>
    </source>
</evidence>
<evidence type="ECO:0000256" key="7">
    <source>
        <dbReference type="ARBA" id="ARBA00023128"/>
    </source>
</evidence>
<dbReference type="SUPFAM" id="SSF103506">
    <property type="entry name" value="Mitochondrial carrier"/>
    <property type="match status" value="1"/>
</dbReference>
<organism evidence="11 12">
    <name type="scientific">Sphagnum troendelagicum</name>
    <dbReference type="NCBI Taxonomy" id="128251"/>
    <lineage>
        <taxon>Eukaryota</taxon>
        <taxon>Viridiplantae</taxon>
        <taxon>Streptophyta</taxon>
        <taxon>Embryophyta</taxon>
        <taxon>Bryophyta</taxon>
        <taxon>Sphagnophytina</taxon>
        <taxon>Sphagnopsida</taxon>
        <taxon>Sphagnales</taxon>
        <taxon>Sphagnaceae</taxon>
        <taxon>Sphagnum</taxon>
    </lineage>
</organism>
<feature type="repeat" description="Solcar" evidence="9">
    <location>
        <begin position="230"/>
        <end position="316"/>
    </location>
</feature>
<proteinExistence type="inferred from homology"/>
<keyword evidence="8 9" id="KW-0472">Membrane</keyword>
<accession>A0ABP0UE69</accession>
<evidence type="ECO:0000256" key="2">
    <source>
        <dbReference type="ARBA" id="ARBA00006375"/>
    </source>
</evidence>
<evidence type="ECO:0008006" key="13">
    <source>
        <dbReference type="Google" id="ProtNLM"/>
    </source>
</evidence>
<dbReference type="InterPro" id="IPR023395">
    <property type="entry name" value="MCP_dom_sf"/>
</dbReference>
<evidence type="ECO:0000256" key="8">
    <source>
        <dbReference type="ARBA" id="ARBA00023136"/>
    </source>
</evidence>
<evidence type="ECO:0000256" key="1">
    <source>
        <dbReference type="ARBA" id="ARBA00004225"/>
    </source>
</evidence>
<dbReference type="PANTHER" id="PTHR45624:SF15">
    <property type="entry name" value="MITOCHONDRIAL ARGININE TRANSPORTER BAC1"/>
    <property type="match status" value="1"/>
</dbReference>
<keyword evidence="4 9" id="KW-0812">Transmembrane</keyword>
<dbReference type="Gene3D" id="1.50.40.10">
    <property type="entry name" value="Mitochondrial carrier domain"/>
    <property type="match status" value="1"/>
</dbReference>
<evidence type="ECO:0000256" key="3">
    <source>
        <dbReference type="ARBA" id="ARBA00022448"/>
    </source>
</evidence>
<feature type="repeat" description="Solcar" evidence="9">
    <location>
        <begin position="102"/>
        <end position="196"/>
    </location>
</feature>
<feature type="repeat" description="Solcar" evidence="9">
    <location>
        <begin position="2"/>
        <end position="91"/>
    </location>
</feature>
<dbReference type="PROSITE" id="PS50920">
    <property type="entry name" value="SOLCAR"/>
    <property type="match status" value="3"/>
</dbReference>
<comment type="subcellular location">
    <subcellularLocation>
        <location evidence="1">Mitochondrion membrane</location>
        <topology evidence="1">Multi-pass membrane protein</topology>
    </subcellularLocation>
</comment>
<dbReference type="InterPro" id="IPR050567">
    <property type="entry name" value="Mitochondrial_Carrier"/>
</dbReference>
<evidence type="ECO:0000256" key="9">
    <source>
        <dbReference type="PROSITE-ProRule" id="PRU00282"/>
    </source>
</evidence>
<name>A0ABP0UE69_9BRYO</name>
<evidence type="ECO:0000256" key="6">
    <source>
        <dbReference type="ARBA" id="ARBA00022989"/>
    </source>
</evidence>
<gene>
    <name evidence="11" type="ORF">CSSPTR1EN2_LOCUS14780</name>
</gene>
<evidence type="ECO:0000313" key="12">
    <source>
        <dbReference type="Proteomes" id="UP001497512"/>
    </source>
</evidence>
<keyword evidence="12" id="KW-1185">Reference proteome</keyword>
<evidence type="ECO:0000256" key="5">
    <source>
        <dbReference type="ARBA" id="ARBA00022737"/>
    </source>
</evidence>
<keyword evidence="3 10" id="KW-0813">Transport</keyword>
<reference evidence="11" key="1">
    <citation type="submission" date="2024-02" db="EMBL/GenBank/DDBJ databases">
        <authorList>
            <consortium name="ELIXIR-Norway"/>
            <consortium name="Elixir Norway"/>
        </authorList>
    </citation>
    <scope>NUCLEOTIDE SEQUENCE</scope>
</reference>
<comment type="similarity">
    <text evidence="2 10">Belongs to the mitochondrial carrier (TC 2.A.29) family.</text>
</comment>
<dbReference type="Pfam" id="PF00153">
    <property type="entry name" value="Mito_carr"/>
    <property type="match status" value="3"/>
</dbReference>
<evidence type="ECO:0000256" key="10">
    <source>
        <dbReference type="RuleBase" id="RU000488"/>
    </source>
</evidence>
<protein>
    <recommendedName>
        <fullName evidence="13">Mitochondrial carrier protein</fullName>
    </recommendedName>
</protein>